<keyword evidence="1 5" id="KW-1277">Toxin-antitoxin system</keyword>
<evidence type="ECO:0000256" key="5">
    <source>
        <dbReference type="HAMAP-Rule" id="MF_00265"/>
    </source>
</evidence>
<proteinExistence type="inferred from homology"/>
<feature type="binding site" evidence="5">
    <location>
        <position position="99"/>
    </location>
    <ligand>
        <name>Mg(2+)</name>
        <dbReference type="ChEBI" id="CHEBI:18420"/>
    </ligand>
</feature>
<name>A0A1I7EDJ0_9RHOB</name>
<dbReference type="HAMAP" id="MF_00265">
    <property type="entry name" value="VapC_Nob1"/>
    <property type="match status" value="1"/>
</dbReference>
<dbReference type="AlphaFoldDB" id="A0A1I7EDJ0"/>
<dbReference type="InterPro" id="IPR002716">
    <property type="entry name" value="PIN_dom"/>
</dbReference>
<keyword evidence="2 5" id="KW-0540">Nuclease</keyword>
<comment type="function">
    <text evidence="5">Toxic component of a toxin-antitoxin (TA) system. An RNase.</text>
</comment>
<dbReference type="Gene3D" id="3.40.50.1010">
    <property type="entry name" value="5'-nuclease"/>
    <property type="match status" value="1"/>
</dbReference>
<dbReference type="InterPro" id="IPR029060">
    <property type="entry name" value="PIN-like_dom_sf"/>
</dbReference>
<dbReference type="PANTHER" id="PTHR39664">
    <property type="match status" value="1"/>
</dbReference>
<dbReference type="GO" id="GO:0090729">
    <property type="term" value="F:toxin activity"/>
    <property type="evidence" value="ECO:0007669"/>
    <property type="project" value="UniProtKB-KW"/>
</dbReference>
<evidence type="ECO:0000313" key="7">
    <source>
        <dbReference type="EMBL" id="SFU22016.1"/>
    </source>
</evidence>
<dbReference type="RefSeq" id="WP_027260749.1">
    <property type="nucleotide sequence ID" value="NZ_FPAW01000081.1"/>
</dbReference>
<dbReference type="GO" id="GO:0004540">
    <property type="term" value="F:RNA nuclease activity"/>
    <property type="evidence" value="ECO:0007669"/>
    <property type="project" value="InterPro"/>
</dbReference>
<feature type="domain" description="PIN" evidence="6">
    <location>
        <begin position="3"/>
        <end position="125"/>
    </location>
</feature>
<dbReference type="EC" id="3.1.-.-" evidence="5"/>
<dbReference type="EMBL" id="FPAW01000081">
    <property type="protein sequence ID" value="SFU22016.1"/>
    <property type="molecule type" value="Genomic_DNA"/>
</dbReference>
<evidence type="ECO:0000256" key="3">
    <source>
        <dbReference type="ARBA" id="ARBA00022723"/>
    </source>
</evidence>
<keyword evidence="8" id="KW-1185">Reference proteome</keyword>
<dbReference type="GO" id="GO:0016787">
    <property type="term" value="F:hydrolase activity"/>
    <property type="evidence" value="ECO:0007669"/>
    <property type="project" value="UniProtKB-KW"/>
</dbReference>
<evidence type="ECO:0000256" key="1">
    <source>
        <dbReference type="ARBA" id="ARBA00022649"/>
    </source>
</evidence>
<reference evidence="7 8" key="1">
    <citation type="submission" date="2016-10" db="EMBL/GenBank/DDBJ databases">
        <authorList>
            <person name="de Groot N.N."/>
        </authorList>
    </citation>
    <scope>NUCLEOTIDE SEQUENCE [LARGE SCALE GENOMIC DNA]</scope>
    <source>
        <strain evidence="7 8">CGMCC 1.10959</strain>
    </source>
</reference>
<comment type="similarity">
    <text evidence="5">Belongs to the PINc/VapC protein family.</text>
</comment>
<dbReference type="STRING" id="999627.SAMN05216236_1812"/>
<feature type="binding site" evidence="5">
    <location>
        <position position="5"/>
    </location>
    <ligand>
        <name>Mg(2+)</name>
        <dbReference type="ChEBI" id="CHEBI:18420"/>
    </ligand>
</feature>
<dbReference type="Proteomes" id="UP000182466">
    <property type="component" value="Unassembled WGS sequence"/>
</dbReference>
<dbReference type="OrthoDB" id="3175275at2"/>
<dbReference type="CDD" id="cd18683">
    <property type="entry name" value="PIN_VapC-like"/>
    <property type="match status" value="1"/>
</dbReference>
<dbReference type="SUPFAM" id="SSF88723">
    <property type="entry name" value="PIN domain-like"/>
    <property type="match status" value="1"/>
</dbReference>
<protein>
    <recommendedName>
        <fullName evidence="5">Ribonuclease VapC</fullName>
        <shortName evidence="5">RNase VapC</shortName>
        <ecNumber evidence="5">3.1.-.-</ecNumber>
    </recommendedName>
    <alternativeName>
        <fullName evidence="5">Toxin VapC</fullName>
    </alternativeName>
</protein>
<sequence>MIAIDTNVLVRFLTQDDPDQARAATEFMTGLRASDPGFISREVMVELVWVLERAYGFGRAEVAGALEGLLSATEIEVEEADDTGRAVFQYREGGAGFADLMIAAVARRADAVPLVTFDRKAARIPGVELLER</sequence>
<keyword evidence="5" id="KW-0460">Magnesium</keyword>
<dbReference type="GO" id="GO:0000287">
    <property type="term" value="F:magnesium ion binding"/>
    <property type="evidence" value="ECO:0007669"/>
    <property type="project" value="UniProtKB-UniRule"/>
</dbReference>
<dbReference type="PANTHER" id="PTHR39664:SF2">
    <property type="entry name" value="NUCLEIC ACID-BINDING PROTEIN, CONTAINING PIN DOMAIN-RELATED"/>
    <property type="match status" value="1"/>
</dbReference>
<dbReference type="Pfam" id="PF01850">
    <property type="entry name" value="PIN"/>
    <property type="match status" value="1"/>
</dbReference>
<comment type="cofactor">
    <cofactor evidence="5">
        <name>Mg(2+)</name>
        <dbReference type="ChEBI" id="CHEBI:18420"/>
    </cofactor>
</comment>
<keyword evidence="4 5" id="KW-0378">Hydrolase</keyword>
<evidence type="ECO:0000256" key="4">
    <source>
        <dbReference type="ARBA" id="ARBA00022801"/>
    </source>
</evidence>
<evidence type="ECO:0000313" key="8">
    <source>
        <dbReference type="Proteomes" id="UP000182466"/>
    </source>
</evidence>
<dbReference type="eggNOG" id="COG5611">
    <property type="taxonomic scope" value="Bacteria"/>
</dbReference>
<keyword evidence="3 5" id="KW-0479">Metal-binding</keyword>
<evidence type="ECO:0000256" key="2">
    <source>
        <dbReference type="ARBA" id="ARBA00022722"/>
    </source>
</evidence>
<organism evidence="7 8">
    <name type="scientific">Sedimentitalea nanhaiensis</name>
    <dbReference type="NCBI Taxonomy" id="999627"/>
    <lineage>
        <taxon>Bacteria</taxon>
        <taxon>Pseudomonadati</taxon>
        <taxon>Pseudomonadota</taxon>
        <taxon>Alphaproteobacteria</taxon>
        <taxon>Rhodobacterales</taxon>
        <taxon>Paracoccaceae</taxon>
        <taxon>Sedimentitalea</taxon>
    </lineage>
</organism>
<keyword evidence="5" id="KW-0800">Toxin</keyword>
<evidence type="ECO:0000259" key="6">
    <source>
        <dbReference type="Pfam" id="PF01850"/>
    </source>
</evidence>
<dbReference type="InterPro" id="IPR022907">
    <property type="entry name" value="VapC_family"/>
</dbReference>
<gene>
    <name evidence="5" type="primary">vapC</name>
    <name evidence="7" type="ORF">SAMN05216236_1812</name>
</gene>
<accession>A0A1I7EDJ0</accession>